<dbReference type="GO" id="GO:0005509">
    <property type="term" value="F:calcium ion binding"/>
    <property type="evidence" value="ECO:0007669"/>
    <property type="project" value="InterPro"/>
</dbReference>
<comment type="function">
    <text evidence="2">Factor IX is a vitamin K-dependent plasma protein that participates in the intrinsic pathway of blood coagulation by converting factor X to its active form in the presence of Ca(2+) ions, phospholipids, and factor VIIIa.</text>
</comment>
<dbReference type="FunFam" id="4.10.740.10:FF:000001">
    <property type="entry name" value="vitamin K-dependent protein S"/>
    <property type="match status" value="1"/>
</dbReference>
<keyword evidence="25" id="KW-0379">Hydroxylation</keyword>
<evidence type="ECO:0000256" key="27">
    <source>
        <dbReference type="ARBA" id="ARBA00036045"/>
    </source>
</evidence>
<keyword evidence="24" id="KW-0325">Glycoprotein</keyword>
<dbReference type="SMART" id="SM00181">
    <property type="entry name" value="EGF"/>
    <property type="match status" value="2"/>
</dbReference>
<dbReference type="SUPFAM" id="SSF50494">
    <property type="entry name" value="Trypsin-like serine proteases"/>
    <property type="match status" value="1"/>
</dbReference>
<evidence type="ECO:0000256" key="28">
    <source>
        <dbReference type="ARBA" id="ARBA00037553"/>
    </source>
</evidence>
<dbReference type="SUPFAM" id="SSF57630">
    <property type="entry name" value="GLA-domain"/>
    <property type="match status" value="1"/>
</dbReference>
<dbReference type="CDD" id="cd00190">
    <property type="entry name" value="Tryp_SPc"/>
    <property type="match status" value="1"/>
</dbReference>
<keyword evidence="36" id="KW-0732">Signal</keyword>
<evidence type="ECO:0000256" key="9">
    <source>
        <dbReference type="ARBA" id="ARBA00022525"/>
    </source>
</evidence>
<comment type="catalytic activity">
    <reaction evidence="1">
        <text>Selective cleavage of Arg-|-Ile bond in factor X to form factor Xa.</text>
        <dbReference type="EC" id="3.4.21.22"/>
    </reaction>
</comment>
<accession>A0A6P7NJT5</accession>
<reference evidence="41" key="1">
    <citation type="submission" date="2025-08" db="UniProtKB">
        <authorList>
            <consortium name="RefSeq"/>
        </authorList>
    </citation>
    <scope>IDENTIFICATION</scope>
</reference>
<keyword evidence="40" id="KW-1185">Reference proteome</keyword>
<evidence type="ECO:0000256" key="3">
    <source>
        <dbReference type="ARBA" id="ARBA00004240"/>
    </source>
</evidence>
<evidence type="ECO:0000256" key="36">
    <source>
        <dbReference type="SAM" id="SignalP"/>
    </source>
</evidence>
<evidence type="ECO:0000256" key="32">
    <source>
        <dbReference type="ARBA" id="ARBA00042403"/>
    </source>
</evidence>
<evidence type="ECO:0000259" key="39">
    <source>
        <dbReference type="PROSITE" id="PS50998"/>
    </source>
</evidence>
<evidence type="ECO:0000256" key="19">
    <source>
        <dbReference type="ARBA" id="ARBA00022842"/>
    </source>
</evidence>
<evidence type="ECO:0000256" key="6">
    <source>
        <dbReference type="ARBA" id="ARBA00012066"/>
    </source>
</evidence>
<dbReference type="Gene3D" id="2.10.25.10">
    <property type="entry name" value="Laminin"/>
    <property type="match status" value="2"/>
</dbReference>
<keyword evidence="10 34" id="KW-0245">EGF-like domain</keyword>
<dbReference type="InterPro" id="IPR001881">
    <property type="entry name" value="EGF-like_Ca-bd_dom"/>
</dbReference>
<dbReference type="PANTHER" id="PTHR24278:SF31">
    <property type="entry name" value="COAGULATION FACTOR IX"/>
    <property type="match status" value="1"/>
</dbReference>
<keyword evidence="15" id="KW-0378">Hydrolase</keyword>
<dbReference type="PROSITE" id="PS00022">
    <property type="entry name" value="EGF_1"/>
    <property type="match status" value="1"/>
</dbReference>
<dbReference type="CTD" id="359826"/>
<dbReference type="SMART" id="SM00069">
    <property type="entry name" value="GLA"/>
    <property type="match status" value="1"/>
</dbReference>
<keyword evidence="17" id="KW-0720">Serine protease</keyword>
<dbReference type="PROSITE" id="PS50998">
    <property type="entry name" value="GLA_2"/>
    <property type="match status" value="1"/>
</dbReference>
<dbReference type="OrthoDB" id="8909918at2759"/>
<comment type="subcellular location">
    <subcellularLocation>
        <location evidence="3">Endoplasmic reticulum</location>
    </subcellularLocation>
    <subcellularLocation>
        <location evidence="4">Golgi apparatus</location>
    </subcellularLocation>
    <subcellularLocation>
        <location evidence="5">Secreted</location>
    </subcellularLocation>
</comment>
<dbReference type="InParanoid" id="A0A6P7NJT5"/>
<evidence type="ECO:0000256" key="26">
    <source>
        <dbReference type="ARBA" id="ARBA00031357"/>
    </source>
</evidence>
<name>A0A6P7NJT5_BETSP</name>
<dbReference type="InterPro" id="IPR009003">
    <property type="entry name" value="Peptidase_S1_PA"/>
</dbReference>
<dbReference type="PROSITE" id="PS00135">
    <property type="entry name" value="TRYPSIN_SER"/>
    <property type="match status" value="1"/>
</dbReference>
<gene>
    <name evidence="41" type="primary">f9a</name>
</gene>
<dbReference type="GeneID" id="114863862"/>
<dbReference type="PROSITE" id="PS00011">
    <property type="entry name" value="GLA_1"/>
    <property type="match status" value="1"/>
</dbReference>
<dbReference type="GO" id="GO:0004252">
    <property type="term" value="F:serine-type endopeptidase activity"/>
    <property type="evidence" value="ECO:0007669"/>
    <property type="project" value="UniProtKB-EC"/>
</dbReference>
<evidence type="ECO:0000256" key="31">
    <source>
        <dbReference type="ARBA" id="ARBA00041306"/>
    </source>
</evidence>
<dbReference type="KEGG" id="bspl:114863862"/>
<evidence type="ECO:0000256" key="25">
    <source>
        <dbReference type="ARBA" id="ARBA00023278"/>
    </source>
</evidence>
<keyword evidence="11" id="KW-0597">Phosphoprotein</keyword>
<keyword evidence="19" id="KW-0460">Magnesium</keyword>
<dbReference type="PROSITE" id="PS50240">
    <property type="entry name" value="TRYPSIN_DOM"/>
    <property type="match status" value="1"/>
</dbReference>
<evidence type="ECO:0000256" key="18">
    <source>
        <dbReference type="ARBA" id="ARBA00022837"/>
    </source>
</evidence>
<evidence type="ECO:0000256" key="34">
    <source>
        <dbReference type="PROSITE-ProRule" id="PRU00076"/>
    </source>
</evidence>
<feature type="signal peptide" evidence="36">
    <location>
        <begin position="1"/>
        <end position="17"/>
    </location>
</feature>
<dbReference type="Pfam" id="PF00089">
    <property type="entry name" value="Trypsin"/>
    <property type="match status" value="1"/>
</dbReference>
<dbReference type="CDD" id="cd00054">
    <property type="entry name" value="EGF_CA"/>
    <property type="match status" value="1"/>
</dbReference>
<evidence type="ECO:0000259" key="37">
    <source>
        <dbReference type="PROSITE" id="PS50026"/>
    </source>
</evidence>
<dbReference type="GO" id="GO:0005615">
    <property type="term" value="C:extracellular space"/>
    <property type="evidence" value="ECO:0007669"/>
    <property type="project" value="TreeGrafter"/>
</dbReference>
<evidence type="ECO:0000256" key="15">
    <source>
        <dbReference type="ARBA" id="ARBA00022801"/>
    </source>
</evidence>
<proteinExistence type="predicted"/>
<dbReference type="FunFam" id="2.10.25.10:FF:000162">
    <property type="entry name" value="Coagulation factor X (Predicted)"/>
    <property type="match status" value="1"/>
</dbReference>
<dbReference type="InterPro" id="IPR017857">
    <property type="entry name" value="Coagulation_fac-like_Gla_dom"/>
</dbReference>
<dbReference type="InterPro" id="IPR000294">
    <property type="entry name" value="GLA_domain"/>
</dbReference>
<evidence type="ECO:0000256" key="30">
    <source>
        <dbReference type="ARBA" id="ARBA00040219"/>
    </source>
</evidence>
<dbReference type="InterPro" id="IPR033116">
    <property type="entry name" value="TRYPSIN_SER"/>
</dbReference>
<dbReference type="EC" id="3.4.21.69" evidence="29"/>
<dbReference type="InterPro" id="IPR050442">
    <property type="entry name" value="Peptidase_S1_coag_factors"/>
</dbReference>
<keyword evidence="21" id="KW-0094">Blood coagulation</keyword>
<evidence type="ECO:0000256" key="23">
    <source>
        <dbReference type="ARBA" id="ARBA00023157"/>
    </source>
</evidence>
<feature type="disulfide bond" evidence="34">
    <location>
        <begin position="110"/>
        <end position="119"/>
    </location>
</feature>
<dbReference type="InterPro" id="IPR043504">
    <property type="entry name" value="Peptidase_S1_PA_chymotrypsin"/>
</dbReference>
<keyword evidence="18" id="KW-0106">Calcium</keyword>
<protein>
    <recommendedName>
        <fullName evidence="7">Coagulation factor IX</fullName>
        <ecNumber evidence="6">3.4.21.22</ecNumber>
        <ecNumber evidence="29">3.4.21.69</ecNumber>
    </recommendedName>
    <alternativeName>
        <fullName evidence="33">Anticoagulant protein C</fullName>
    </alternativeName>
    <alternativeName>
        <fullName evidence="31">Autoprothrombin IIA</fullName>
    </alternativeName>
    <alternativeName>
        <fullName evidence="32">Blood coagulation factor XIV</fullName>
    </alternativeName>
    <alternativeName>
        <fullName evidence="26">Christmas factor</fullName>
    </alternativeName>
    <alternativeName>
        <fullName evidence="30">Vitamin K-dependent protein C</fullName>
    </alternativeName>
</protein>
<comment type="caution">
    <text evidence="34">Lacks conserved residue(s) required for the propagation of feature annotation.</text>
</comment>
<dbReference type="AlphaFoldDB" id="A0A6P7NJT5"/>
<evidence type="ECO:0000256" key="10">
    <source>
        <dbReference type="ARBA" id="ARBA00022536"/>
    </source>
</evidence>
<evidence type="ECO:0000256" key="13">
    <source>
        <dbReference type="ARBA" id="ARBA00022696"/>
    </source>
</evidence>
<evidence type="ECO:0000256" key="22">
    <source>
        <dbReference type="ARBA" id="ARBA00023145"/>
    </source>
</evidence>
<evidence type="ECO:0000256" key="33">
    <source>
        <dbReference type="ARBA" id="ARBA00042906"/>
    </source>
</evidence>
<dbReference type="InterPro" id="IPR000742">
    <property type="entry name" value="EGF"/>
</dbReference>
<keyword evidence="13" id="KW-0356">Hemostasis</keyword>
<evidence type="ECO:0000256" key="8">
    <source>
        <dbReference type="ARBA" id="ARBA00022479"/>
    </source>
</evidence>
<evidence type="ECO:0000256" key="7">
    <source>
        <dbReference type="ARBA" id="ARBA00019454"/>
    </source>
</evidence>
<dbReference type="Proteomes" id="UP000515150">
    <property type="component" value="Chromosome 10"/>
</dbReference>
<dbReference type="PRINTS" id="PR00001">
    <property type="entry name" value="GLABLOOD"/>
</dbReference>
<evidence type="ECO:0000256" key="35">
    <source>
        <dbReference type="SAM" id="MobiDB-lite"/>
    </source>
</evidence>
<evidence type="ECO:0000256" key="1">
    <source>
        <dbReference type="ARBA" id="ARBA00001368"/>
    </source>
</evidence>
<feature type="compositionally biased region" description="Basic and acidic residues" evidence="35">
    <location>
        <begin position="255"/>
        <end position="265"/>
    </location>
</feature>
<feature type="chain" id="PRO_5027759214" description="Coagulation factor IX" evidence="36">
    <location>
        <begin position="18"/>
        <end position="490"/>
    </location>
</feature>
<dbReference type="SMART" id="SM00179">
    <property type="entry name" value="EGF_CA"/>
    <property type="match status" value="1"/>
</dbReference>
<evidence type="ECO:0000256" key="12">
    <source>
        <dbReference type="ARBA" id="ARBA00022670"/>
    </source>
</evidence>
<evidence type="ECO:0000256" key="14">
    <source>
        <dbReference type="ARBA" id="ARBA00022723"/>
    </source>
</evidence>
<dbReference type="GO" id="GO:0005783">
    <property type="term" value="C:endoplasmic reticulum"/>
    <property type="evidence" value="ECO:0007669"/>
    <property type="project" value="UniProtKB-SubCell"/>
</dbReference>
<dbReference type="GO" id="GO:0007596">
    <property type="term" value="P:blood coagulation"/>
    <property type="evidence" value="ECO:0007669"/>
    <property type="project" value="UniProtKB-KW"/>
</dbReference>
<dbReference type="Pfam" id="PF00008">
    <property type="entry name" value="EGF"/>
    <property type="match status" value="1"/>
</dbReference>
<feature type="region of interest" description="Disordered" evidence="35">
    <location>
        <begin position="196"/>
        <end position="273"/>
    </location>
</feature>
<organism evidence="40 41">
    <name type="scientific">Betta splendens</name>
    <name type="common">Siamese fighting fish</name>
    <dbReference type="NCBI Taxonomy" id="158456"/>
    <lineage>
        <taxon>Eukaryota</taxon>
        <taxon>Metazoa</taxon>
        <taxon>Chordata</taxon>
        <taxon>Craniata</taxon>
        <taxon>Vertebrata</taxon>
        <taxon>Euteleostomi</taxon>
        <taxon>Actinopterygii</taxon>
        <taxon>Neopterygii</taxon>
        <taxon>Teleostei</taxon>
        <taxon>Neoteleostei</taxon>
        <taxon>Acanthomorphata</taxon>
        <taxon>Anabantaria</taxon>
        <taxon>Anabantiformes</taxon>
        <taxon>Anabantoidei</taxon>
        <taxon>Osphronemidae</taxon>
        <taxon>Betta</taxon>
    </lineage>
</organism>
<dbReference type="SUPFAM" id="SSF57196">
    <property type="entry name" value="EGF/Laminin"/>
    <property type="match status" value="2"/>
</dbReference>
<evidence type="ECO:0000259" key="38">
    <source>
        <dbReference type="PROSITE" id="PS50240"/>
    </source>
</evidence>
<evidence type="ECO:0000256" key="5">
    <source>
        <dbReference type="ARBA" id="ARBA00004613"/>
    </source>
</evidence>
<keyword evidence="23 34" id="KW-1015">Disulfide bond</keyword>
<feature type="domain" description="EGF-like" evidence="37">
    <location>
        <begin position="84"/>
        <end position="120"/>
    </location>
</feature>
<keyword evidence="16" id="KW-0256">Endoplasmic reticulum</keyword>
<keyword evidence="8" id="KW-0301">Gamma-carboxyglutamic acid</keyword>
<dbReference type="EC" id="3.4.21.22" evidence="6"/>
<evidence type="ECO:0000256" key="20">
    <source>
        <dbReference type="ARBA" id="ARBA00023034"/>
    </source>
</evidence>
<evidence type="ECO:0000256" key="16">
    <source>
        <dbReference type="ARBA" id="ARBA00022824"/>
    </source>
</evidence>
<dbReference type="InterPro" id="IPR018097">
    <property type="entry name" value="EGF_Ca-bd_CS"/>
</dbReference>
<dbReference type="InterPro" id="IPR012224">
    <property type="entry name" value="Pept_S1A_FX"/>
</dbReference>
<dbReference type="RefSeq" id="XP_029020161.1">
    <property type="nucleotide sequence ID" value="XM_029164328.3"/>
</dbReference>
<evidence type="ECO:0000256" key="4">
    <source>
        <dbReference type="ARBA" id="ARBA00004555"/>
    </source>
</evidence>
<dbReference type="Pfam" id="PF00594">
    <property type="entry name" value="Gla"/>
    <property type="match status" value="1"/>
</dbReference>
<keyword evidence="20" id="KW-0333">Golgi apparatus</keyword>
<dbReference type="GO" id="GO:0006508">
    <property type="term" value="P:proteolysis"/>
    <property type="evidence" value="ECO:0007669"/>
    <property type="project" value="UniProtKB-KW"/>
</dbReference>
<keyword evidence="9" id="KW-0964">Secreted</keyword>
<dbReference type="PANTHER" id="PTHR24278">
    <property type="entry name" value="COAGULATION FACTOR"/>
    <property type="match status" value="1"/>
</dbReference>
<dbReference type="GO" id="GO:0005794">
    <property type="term" value="C:Golgi apparatus"/>
    <property type="evidence" value="ECO:0007669"/>
    <property type="project" value="UniProtKB-SubCell"/>
</dbReference>
<comment type="catalytic activity">
    <reaction evidence="27">
        <text>Degradation of blood coagulation factors Va and VIIIa.</text>
        <dbReference type="EC" id="3.4.21.69"/>
    </reaction>
</comment>
<dbReference type="Gene3D" id="2.40.10.10">
    <property type="entry name" value="Trypsin-like serine proteases"/>
    <property type="match status" value="2"/>
</dbReference>
<dbReference type="Gene3D" id="4.10.740.10">
    <property type="entry name" value="Coagulation Factor IX"/>
    <property type="match status" value="1"/>
</dbReference>
<evidence type="ECO:0000256" key="21">
    <source>
        <dbReference type="ARBA" id="ARBA00023084"/>
    </source>
</evidence>
<evidence type="ECO:0000313" key="40">
    <source>
        <dbReference type="Proteomes" id="UP000515150"/>
    </source>
</evidence>
<dbReference type="SMART" id="SM00020">
    <property type="entry name" value="Tryp_SPc"/>
    <property type="match status" value="1"/>
</dbReference>
<feature type="domain" description="Peptidase S1" evidence="38">
    <location>
        <begin position="236"/>
        <end position="488"/>
    </location>
</feature>
<dbReference type="FunFam" id="2.40.10.10:FF:000011">
    <property type="entry name" value="Coagulation factor X"/>
    <property type="match status" value="1"/>
</dbReference>
<dbReference type="PIRSF" id="PIRSF001143">
    <property type="entry name" value="Factor_X"/>
    <property type="match status" value="1"/>
</dbReference>
<evidence type="ECO:0000256" key="2">
    <source>
        <dbReference type="ARBA" id="ARBA00002741"/>
    </source>
</evidence>
<dbReference type="PROSITE" id="PS01187">
    <property type="entry name" value="EGF_CA"/>
    <property type="match status" value="1"/>
</dbReference>
<keyword evidence="22" id="KW-0865">Zymogen</keyword>
<dbReference type="InterPro" id="IPR001254">
    <property type="entry name" value="Trypsin_dom"/>
</dbReference>
<keyword evidence="12" id="KW-0645">Protease</keyword>
<evidence type="ECO:0000256" key="29">
    <source>
        <dbReference type="ARBA" id="ARBA00038995"/>
    </source>
</evidence>
<evidence type="ECO:0000256" key="17">
    <source>
        <dbReference type="ARBA" id="ARBA00022825"/>
    </source>
</evidence>
<dbReference type="PROSITE" id="PS00010">
    <property type="entry name" value="ASX_HYDROXYL"/>
    <property type="match status" value="1"/>
</dbReference>
<comment type="function">
    <text evidence="28">Protein C is a vitamin K-dependent serine protease that regulates blood coagulation by inactivating factors Va and VIIIa in the presence of calcium ions and phospholipids. Exerts a protective effect on the endothelial cell barrier function.</text>
</comment>
<feature type="domain" description="Gla" evidence="39">
    <location>
        <begin position="38"/>
        <end position="84"/>
    </location>
</feature>
<evidence type="ECO:0000256" key="24">
    <source>
        <dbReference type="ARBA" id="ARBA00023180"/>
    </source>
</evidence>
<dbReference type="PROSITE" id="PS50026">
    <property type="entry name" value="EGF_3"/>
    <property type="match status" value="1"/>
</dbReference>
<keyword evidence="14" id="KW-0479">Metal-binding</keyword>
<evidence type="ECO:0000313" key="41">
    <source>
        <dbReference type="RefSeq" id="XP_029020161.1"/>
    </source>
</evidence>
<evidence type="ECO:0000256" key="11">
    <source>
        <dbReference type="ARBA" id="ARBA00022553"/>
    </source>
</evidence>
<sequence>MALALPLLLLGVRLSSAGPVFLSGPAADTVLQRHKRHNSGLLMEELLKGNLERECVEEICDFEEAREIFENNEKSRAFWAGYVDGNQCEPNPCLNQGTCEDHIGSYGCKCPSDVTGRNCEIVVPKRCDVNNGDCEHFCEPSGSKCSCATGYRLKENGFDCEPEGTCSLYLLNLHTPDLHSTPRLLPHNASCIPVRQNRPRGAARGPEVRAWARDVGPGQRYDPGQRRRCHDPSPSPVGGAHGGRGAASPHRAHSGRHEGDHRRDPLAGGADGACRRPAVLRRLHSGPTLGRHRCSLPGGVTGRLLHQRENELHVREGTEQDYDVLEQHIHPRYNATLSLYNHDIALLRTEENITFSRTARPICVGPKAFTEALVKEASPATVSGWGRQRYLGAPADALLRVEVPFVDRMECKRSSGAAVTSAMFCAGYHSRASDACQGDSGGPHANALHDTWFLTGIVSWGEECARRGKYGVYTRVSHYYPWINRVMGIS</sequence>
<dbReference type="InterPro" id="IPR035972">
    <property type="entry name" value="GLA-like_dom_SF"/>
</dbReference>
<dbReference type="InterPro" id="IPR000152">
    <property type="entry name" value="EGF-type_Asp/Asn_hydroxyl_site"/>
</dbReference>